<reference evidence="4" key="1">
    <citation type="journal article" date="2012" name="Nat. Biotechnol.">
        <title>Draft genome sequence of pigeonpea (Cajanus cajan), an orphan legume crop of resource-poor farmers.</title>
        <authorList>
            <person name="Varshney R.K."/>
            <person name="Chen W."/>
            <person name="Li Y."/>
            <person name="Bharti A.K."/>
            <person name="Saxena R.K."/>
            <person name="Schlueter J.A."/>
            <person name="Donoghue M.T."/>
            <person name="Azam S."/>
            <person name="Fan G."/>
            <person name="Whaley A.M."/>
            <person name="Farmer A.D."/>
            <person name="Sheridan J."/>
            <person name="Iwata A."/>
            <person name="Tuteja R."/>
            <person name="Penmetsa R.V."/>
            <person name="Wu W."/>
            <person name="Upadhyaya H.D."/>
            <person name="Yang S.P."/>
            <person name="Shah T."/>
            <person name="Saxena K.B."/>
            <person name="Michael T."/>
            <person name="McCombie W.R."/>
            <person name="Yang B."/>
            <person name="Zhang G."/>
            <person name="Yang H."/>
            <person name="Wang J."/>
            <person name="Spillane C."/>
            <person name="Cook D.R."/>
            <person name="May G.D."/>
            <person name="Xu X."/>
            <person name="Jackson S.A."/>
        </authorList>
    </citation>
    <scope>NUCLEOTIDE SEQUENCE [LARGE SCALE GENOMIC DNA]</scope>
</reference>
<name>A0A151RB65_CAJCA</name>
<dbReference type="Proteomes" id="UP000075243">
    <property type="component" value="Unassembled WGS sequence"/>
</dbReference>
<dbReference type="PROSITE" id="PS50994">
    <property type="entry name" value="INTEGRASE"/>
    <property type="match status" value="1"/>
</dbReference>
<feature type="region of interest" description="Disordered" evidence="2">
    <location>
        <begin position="729"/>
        <end position="750"/>
    </location>
</feature>
<dbReference type="PANTHER" id="PTHR11439">
    <property type="entry name" value="GAG-POL-RELATED RETROTRANSPOSON"/>
    <property type="match status" value="1"/>
</dbReference>
<dbReference type="PANTHER" id="PTHR11439:SF498">
    <property type="entry name" value="DNAK FAMILY PROTEIN"/>
    <property type="match status" value="1"/>
</dbReference>
<dbReference type="GO" id="GO:0004190">
    <property type="term" value="F:aspartic-type endopeptidase activity"/>
    <property type="evidence" value="ECO:0007669"/>
    <property type="project" value="UniProtKB-KW"/>
</dbReference>
<dbReference type="GO" id="GO:0015074">
    <property type="term" value="P:DNA integration"/>
    <property type="evidence" value="ECO:0007669"/>
    <property type="project" value="InterPro"/>
</dbReference>
<evidence type="ECO:0000313" key="4">
    <source>
        <dbReference type="EMBL" id="KYP39615.1"/>
    </source>
</evidence>
<dbReference type="InterPro" id="IPR043502">
    <property type="entry name" value="DNA/RNA_pol_sf"/>
</dbReference>
<dbReference type="Pfam" id="PF14244">
    <property type="entry name" value="Retrotran_gag_3"/>
    <property type="match status" value="1"/>
</dbReference>
<feature type="compositionally biased region" description="Gly residues" evidence="2">
    <location>
        <begin position="261"/>
        <end position="274"/>
    </location>
</feature>
<accession>A0A151RB65</accession>
<feature type="compositionally biased region" description="Polar residues" evidence="2">
    <location>
        <begin position="736"/>
        <end position="746"/>
    </location>
</feature>
<dbReference type="InterPro" id="IPR025724">
    <property type="entry name" value="GAG-pre-integrase_dom"/>
</dbReference>
<feature type="domain" description="Integrase catalytic" evidence="3">
    <location>
        <begin position="422"/>
        <end position="607"/>
    </location>
</feature>
<dbReference type="Pfam" id="PF13976">
    <property type="entry name" value="gag_pre-integrs"/>
    <property type="match status" value="1"/>
</dbReference>
<dbReference type="CDD" id="cd09272">
    <property type="entry name" value="RNase_HI_RT_Ty1"/>
    <property type="match status" value="1"/>
</dbReference>
<organism evidence="4 5">
    <name type="scientific">Cajanus cajan</name>
    <name type="common">Pigeon pea</name>
    <name type="synonym">Cajanus indicus</name>
    <dbReference type="NCBI Taxonomy" id="3821"/>
    <lineage>
        <taxon>Eukaryota</taxon>
        <taxon>Viridiplantae</taxon>
        <taxon>Streptophyta</taxon>
        <taxon>Embryophyta</taxon>
        <taxon>Tracheophyta</taxon>
        <taxon>Spermatophyta</taxon>
        <taxon>Magnoliopsida</taxon>
        <taxon>eudicotyledons</taxon>
        <taxon>Gunneridae</taxon>
        <taxon>Pentapetalae</taxon>
        <taxon>rosids</taxon>
        <taxon>fabids</taxon>
        <taxon>Fabales</taxon>
        <taxon>Fabaceae</taxon>
        <taxon>Papilionoideae</taxon>
        <taxon>50 kb inversion clade</taxon>
        <taxon>NPAAA clade</taxon>
        <taxon>indigoferoid/millettioid clade</taxon>
        <taxon>Phaseoleae</taxon>
        <taxon>Cajanus</taxon>
    </lineage>
</organism>
<dbReference type="InterPro" id="IPR029472">
    <property type="entry name" value="Copia-like_N"/>
</dbReference>
<dbReference type="InterPro" id="IPR036397">
    <property type="entry name" value="RNaseH_sf"/>
</dbReference>
<dbReference type="Pfam" id="PF22936">
    <property type="entry name" value="Pol_BBD"/>
    <property type="match status" value="1"/>
</dbReference>
<dbReference type="EMBL" id="KQ483893">
    <property type="protein sequence ID" value="KYP39615.1"/>
    <property type="molecule type" value="Genomic_DNA"/>
</dbReference>
<dbReference type="Gramene" id="C.cajan_33610.t">
    <property type="protein sequence ID" value="C.cajan_33610.t"/>
    <property type="gene ID" value="C.cajan_33610"/>
</dbReference>
<dbReference type="InterPro" id="IPR012337">
    <property type="entry name" value="RNaseH-like_sf"/>
</dbReference>
<keyword evidence="5" id="KW-1185">Reference proteome</keyword>
<dbReference type="InterPro" id="IPR057670">
    <property type="entry name" value="SH3_retrovirus"/>
</dbReference>
<sequence>MAEKETITSKGKEEDPQNPASPYYLHPGENPGVVLASPILDESNYHSWSRSMMRALLSKNKFKFFDGSIQEPQKSDQLHDAWVRCNTMILSWITKFVSEQIAQSVIYINNAQRLWEDLRERFSKGDYFRFSDLLQEIHSIKQANRTISSYFTELKILWVELESLRPTPTCTCDVRCSCDLSTKVKDYNDTEYVICFLKGLNDQYNTVKSQILIMDPLPVINKVFSLVLQQERKQNTPNLADSRIFSLNTQSGGNWRSPSNGRGGSSRGRGRTGGRGSRYIFFTKYHPIDPVHVKLPNGNTSTAQFSGTIIFSEKFFLNDVLYIPNFHLNIISVQRIAASLDYELIFNKNSCTIQDLTSKKTIGLAEVKNHLNILQRPSKDNSISACKSNSVLNAQPKATTSSFDLWHYRLGHPSHVVLQTVKRNFPYVTYNKNITCDYCHFGKQARLPFPTSTSKSLSCFDLVHMDIWGPLAIPTIHGHKYFLTIVDCWSLRFYVIFPFLLCFLNLYQTNLDLKQTFKQKSEIKTGVLHATYEIIHQTSCVETPQQNFVVERKHRHILNITRTLLFHSNVPKSFWCYAVSHAIHLINRLPSPVLNDSSPYQILYDKPPTLLDLRVFGSLCYASTLIQGRSKLDPKATKGVYLGAKHGTKGFLVLDLLTRSIFVSRNVVFYEHIFPFFEKGSTVTTNSQQQNDACFDFLYPDSSSHPVTTVDNSSLLNIDSVHYENDLNDIDESAHPSKTSSPSQLRKSTRHKCPPAYLKDYHCNLLIGVPPPEDKHIRYPLNSVLSYDSLSVSYSRYAFSITTHVEPHTFNQAVKNKMWVKAMQAELDALEHNKTWTIMPLPPRKTLIGSKWVYKIKYKSDGSIERYKARLVVKGYTQIQGLDYFDTFTPVLFTKRHGTRFTVILIYVDDLIIAGTDSEEINHIKQSLDVKFKIKDLGPLRYFLGLEIARSHLGISLSQRKYTLDLLDETGFLAGKPVLTPIIKSTRLSHTTDSPYEDPAGNRRLIGKLLYLTTTRPDISYFVQQLSQFLSCPQRSHYQAAIRVLIYLKGNPGQGLFYPADSLLQLKAFSDSDWASCSDTKRSLSGYSVFLGNSLISWKCKKESTISRSSSKAEYRALAATACEIQWLTYLLQDFSVPFTTPALLYCDNQSARHIAFNVVFHERTKHIEIDCHLVREKLQAGLFHLLPIASSHQLADILTKPLDPSPFQYLFSKMGVINIYSPTCRGVLEHNSTIRKIN</sequence>
<dbReference type="Pfam" id="PF25597">
    <property type="entry name" value="SH3_retrovirus"/>
    <property type="match status" value="1"/>
</dbReference>
<proteinExistence type="predicted"/>
<feature type="region of interest" description="Disordered" evidence="2">
    <location>
        <begin position="1"/>
        <end position="24"/>
    </location>
</feature>
<feature type="compositionally biased region" description="Basic and acidic residues" evidence="2">
    <location>
        <begin position="1"/>
        <end position="15"/>
    </location>
</feature>
<feature type="region of interest" description="Disordered" evidence="2">
    <location>
        <begin position="249"/>
        <end position="274"/>
    </location>
</feature>
<evidence type="ECO:0000313" key="5">
    <source>
        <dbReference type="Proteomes" id="UP000075243"/>
    </source>
</evidence>
<gene>
    <name evidence="4" type="ORF">KK1_039046</name>
</gene>
<dbReference type="Gene3D" id="3.30.420.10">
    <property type="entry name" value="Ribonuclease H-like superfamily/Ribonuclease H"/>
    <property type="match status" value="1"/>
</dbReference>
<protein>
    <submittedName>
        <fullName evidence="4">Retrovirus-related Pol polyprotein from transposon TNT 1-94</fullName>
    </submittedName>
</protein>
<dbReference type="InterPro" id="IPR001584">
    <property type="entry name" value="Integrase_cat-core"/>
</dbReference>
<evidence type="ECO:0000256" key="1">
    <source>
        <dbReference type="ARBA" id="ARBA00022750"/>
    </source>
</evidence>
<keyword evidence="1" id="KW-0645">Protease</keyword>
<keyword evidence="1" id="KW-0064">Aspartyl protease</keyword>
<dbReference type="SUPFAM" id="SSF53098">
    <property type="entry name" value="Ribonuclease H-like"/>
    <property type="match status" value="1"/>
</dbReference>
<evidence type="ECO:0000256" key="2">
    <source>
        <dbReference type="SAM" id="MobiDB-lite"/>
    </source>
</evidence>
<evidence type="ECO:0000259" key="3">
    <source>
        <dbReference type="PROSITE" id="PS50994"/>
    </source>
</evidence>
<dbReference type="Pfam" id="PF07727">
    <property type="entry name" value="RVT_2"/>
    <property type="match status" value="1"/>
</dbReference>
<dbReference type="GO" id="GO:0003676">
    <property type="term" value="F:nucleic acid binding"/>
    <property type="evidence" value="ECO:0007669"/>
    <property type="project" value="InterPro"/>
</dbReference>
<dbReference type="InterPro" id="IPR054722">
    <property type="entry name" value="PolX-like_BBD"/>
</dbReference>
<dbReference type="AlphaFoldDB" id="A0A151RB65"/>
<keyword evidence="1" id="KW-0378">Hydrolase</keyword>
<dbReference type="InterPro" id="IPR013103">
    <property type="entry name" value="RVT_2"/>
</dbReference>
<dbReference type="SUPFAM" id="SSF56672">
    <property type="entry name" value="DNA/RNA polymerases"/>
    <property type="match status" value="1"/>
</dbReference>
<feature type="compositionally biased region" description="Low complexity" evidence="2">
    <location>
        <begin position="251"/>
        <end position="260"/>
    </location>
</feature>